<dbReference type="InterPro" id="IPR013113">
    <property type="entry name" value="SIP_FAD-bd"/>
</dbReference>
<evidence type="ECO:0000259" key="1">
    <source>
        <dbReference type="PROSITE" id="PS51384"/>
    </source>
</evidence>
<dbReference type="InterPro" id="IPR039374">
    <property type="entry name" value="SIP_fam"/>
</dbReference>
<evidence type="ECO:0000313" key="3">
    <source>
        <dbReference type="Proteomes" id="UP001611075"/>
    </source>
</evidence>
<name>A0ABW7SMA2_9ACTN</name>
<dbReference type="InterPro" id="IPR007037">
    <property type="entry name" value="SIP_rossman_dom"/>
</dbReference>
<reference evidence="2 3" key="1">
    <citation type="submission" date="2024-10" db="EMBL/GenBank/DDBJ databases">
        <title>The Natural Products Discovery Center: Release of the First 8490 Sequenced Strains for Exploring Actinobacteria Biosynthetic Diversity.</title>
        <authorList>
            <person name="Kalkreuter E."/>
            <person name="Kautsar S.A."/>
            <person name="Yang D."/>
            <person name="Bader C.D."/>
            <person name="Teijaro C.N."/>
            <person name="Fluegel L."/>
            <person name="Davis C.M."/>
            <person name="Simpson J.R."/>
            <person name="Lauterbach L."/>
            <person name="Steele A.D."/>
            <person name="Gui C."/>
            <person name="Meng S."/>
            <person name="Li G."/>
            <person name="Viehrig K."/>
            <person name="Ye F."/>
            <person name="Su P."/>
            <person name="Kiefer A.F."/>
            <person name="Nichols A."/>
            <person name="Cepeda A.J."/>
            <person name="Yan W."/>
            <person name="Fan B."/>
            <person name="Jiang Y."/>
            <person name="Adhikari A."/>
            <person name="Zheng C.-J."/>
            <person name="Schuster L."/>
            <person name="Cowan T.M."/>
            <person name="Smanski M.J."/>
            <person name="Chevrette M.G."/>
            <person name="De Carvalho L.P.S."/>
            <person name="Shen B."/>
        </authorList>
    </citation>
    <scope>NUCLEOTIDE SEQUENCE [LARGE SCALE GENOMIC DNA]</scope>
    <source>
        <strain evidence="2 3">NPDC021253</strain>
    </source>
</reference>
<dbReference type="Pfam" id="PF08021">
    <property type="entry name" value="FAD_binding_9"/>
    <property type="match status" value="1"/>
</dbReference>
<dbReference type="InterPro" id="IPR017938">
    <property type="entry name" value="Riboflavin_synthase-like_b-brl"/>
</dbReference>
<protein>
    <submittedName>
        <fullName evidence="2">Siderophore-interacting protein</fullName>
    </submittedName>
</protein>
<dbReference type="Gene3D" id="2.40.30.10">
    <property type="entry name" value="Translation factors"/>
    <property type="match status" value="1"/>
</dbReference>
<organism evidence="2 3">
    <name type="scientific">Micromonospora rubida</name>
    <dbReference type="NCBI Taxonomy" id="2697657"/>
    <lineage>
        <taxon>Bacteria</taxon>
        <taxon>Bacillati</taxon>
        <taxon>Actinomycetota</taxon>
        <taxon>Actinomycetes</taxon>
        <taxon>Micromonosporales</taxon>
        <taxon>Micromonosporaceae</taxon>
        <taxon>Micromonospora</taxon>
    </lineage>
</organism>
<dbReference type="RefSeq" id="WP_396681542.1">
    <property type="nucleotide sequence ID" value="NZ_JBIRPU010000013.1"/>
</dbReference>
<dbReference type="InterPro" id="IPR017927">
    <property type="entry name" value="FAD-bd_FR_type"/>
</dbReference>
<dbReference type="Gene3D" id="3.40.50.80">
    <property type="entry name" value="Nucleotide-binding domain of ferredoxin-NADP reductase (FNR) module"/>
    <property type="match status" value="1"/>
</dbReference>
<gene>
    <name evidence="2" type="ORF">ACH4OY_19330</name>
</gene>
<dbReference type="PANTHER" id="PTHR30157">
    <property type="entry name" value="FERRIC REDUCTASE, NADPH-DEPENDENT"/>
    <property type="match status" value="1"/>
</dbReference>
<proteinExistence type="predicted"/>
<dbReference type="InterPro" id="IPR039261">
    <property type="entry name" value="FNR_nucleotide-bd"/>
</dbReference>
<dbReference type="PROSITE" id="PS51384">
    <property type="entry name" value="FAD_FR"/>
    <property type="match status" value="1"/>
</dbReference>
<accession>A0ABW7SMA2</accession>
<feature type="domain" description="FAD-binding FR-type" evidence="1">
    <location>
        <begin position="10"/>
        <end position="137"/>
    </location>
</feature>
<dbReference type="PANTHER" id="PTHR30157:SF0">
    <property type="entry name" value="NADPH-DEPENDENT FERRIC-CHELATE REDUCTASE"/>
    <property type="match status" value="1"/>
</dbReference>
<dbReference type="EMBL" id="JBIRPU010000013">
    <property type="protein sequence ID" value="MFI0794818.1"/>
    <property type="molecule type" value="Genomic_DNA"/>
</dbReference>
<dbReference type="SUPFAM" id="SSF63380">
    <property type="entry name" value="Riboflavin synthase domain-like"/>
    <property type="match status" value="1"/>
</dbReference>
<evidence type="ECO:0000313" key="2">
    <source>
        <dbReference type="EMBL" id="MFI0794818.1"/>
    </source>
</evidence>
<dbReference type="Proteomes" id="UP001611075">
    <property type="component" value="Unassembled WGS sequence"/>
</dbReference>
<dbReference type="CDD" id="cd06193">
    <property type="entry name" value="siderophore_interacting"/>
    <property type="match status" value="1"/>
</dbReference>
<comment type="caution">
    <text evidence="2">The sequence shown here is derived from an EMBL/GenBank/DDBJ whole genome shotgun (WGS) entry which is preliminary data.</text>
</comment>
<dbReference type="Pfam" id="PF04954">
    <property type="entry name" value="SIP"/>
    <property type="match status" value="1"/>
</dbReference>
<keyword evidence="3" id="KW-1185">Reference proteome</keyword>
<sequence length="307" mass="33337">MTETLPIAPWRLFAVEVRAVRRLSPSFLRVTFTGPDLDRFADNGYDQRIKLALPLPGERGVQLPVGADWHARWRALPEDRRCPVRTYTVRAARPHLSEVDIDLVLHDDGGPASRWAHRVRPGDEAALLGPDAGYCGEHGGIEFRPPATDHLLLAGDETAVPAICAILERLPPDARGRVLLEVPERADALPVATPSGIEVAWLPRDGGPHGSRLVPAVAAAAASLLPSRAPAMAGLSSGRMSIADVDVDRDLLWEVSPSVAPGPLYAWLAGEAGVIRTLRRHLVAERGIDRRAVAFMGYWRLGRVDPI</sequence>